<dbReference type="AlphaFoldDB" id="A0A8X6XTQ3"/>
<protein>
    <submittedName>
        <fullName evidence="1">Uncharacterized protein</fullName>
    </submittedName>
</protein>
<proteinExistence type="predicted"/>
<keyword evidence="2" id="KW-1185">Reference proteome</keyword>
<evidence type="ECO:0000313" key="1">
    <source>
        <dbReference type="EMBL" id="GFY57401.1"/>
    </source>
</evidence>
<reference evidence="1" key="1">
    <citation type="submission" date="2020-08" db="EMBL/GenBank/DDBJ databases">
        <title>Multicomponent nature underlies the extraordinary mechanical properties of spider dragline silk.</title>
        <authorList>
            <person name="Kono N."/>
            <person name="Nakamura H."/>
            <person name="Mori M."/>
            <person name="Yoshida Y."/>
            <person name="Ohtoshi R."/>
            <person name="Malay A.D."/>
            <person name="Moran D.A.P."/>
            <person name="Tomita M."/>
            <person name="Numata K."/>
            <person name="Arakawa K."/>
        </authorList>
    </citation>
    <scope>NUCLEOTIDE SEQUENCE</scope>
</reference>
<accession>A0A8X6XTQ3</accession>
<evidence type="ECO:0000313" key="2">
    <source>
        <dbReference type="Proteomes" id="UP000886998"/>
    </source>
</evidence>
<gene>
    <name evidence="1" type="ORF">TNIN_469961</name>
</gene>
<dbReference type="EMBL" id="BMAV01011486">
    <property type="protein sequence ID" value="GFY57401.1"/>
    <property type="molecule type" value="Genomic_DNA"/>
</dbReference>
<name>A0A8X6XTQ3_9ARAC</name>
<comment type="caution">
    <text evidence="1">The sequence shown here is derived from an EMBL/GenBank/DDBJ whole genome shotgun (WGS) entry which is preliminary data.</text>
</comment>
<organism evidence="1 2">
    <name type="scientific">Trichonephila inaurata madagascariensis</name>
    <dbReference type="NCBI Taxonomy" id="2747483"/>
    <lineage>
        <taxon>Eukaryota</taxon>
        <taxon>Metazoa</taxon>
        <taxon>Ecdysozoa</taxon>
        <taxon>Arthropoda</taxon>
        <taxon>Chelicerata</taxon>
        <taxon>Arachnida</taxon>
        <taxon>Araneae</taxon>
        <taxon>Araneomorphae</taxon>
        <taxon>Entelegynae</taxon>
        <taxon>Araneoidea</taxon>
        <taxon>Nephilidae</taxon>
        <taxon>Trichonephila</taxon>
        <taxon>Trichonephila inaurata</taxon>
    </lineage>
</organism>
<dbReference type="Proteomes" id="UP000886998">
    <property type="component" value="Unassembled WGS sequence"/>
</dbReference>
<sequence>MAARLTSSRPPSLGQWEKERMLKDHSSTLGRKMVYDANDRPAFWPQPMTGWTAYEYPDLVGIHPPVEEKLHQKLCELLRQVKNEFCAEMGALFTLPTIWETADATPEDRVGRNLCSTEGSDSRAGVYFFSAQWFLPCQRKQG</sequence>
<dbReference type="OrthoDB" id="6435423at2759"/>